<keyword evidence="1" id="KW-0808">Transferase</keyword>
<gene>
    <name evidence="1" type="ORF">EYH45_01720</name>
</gene>
<dbReference type="Proteomes" id="UP000608579">
    <property type="component" value="Unassembled WGS sequence"/>
</dbReference>
<keyword evidence="1" id="KW-0328">Glycosyltransferase</keyword>
<dbReference type="NCBIfam" id="NF005592">
    <property type="entry name" value="PRK07322.1"/>
    <property type="match status" value="1"/>
</dbReference>
<dbReference type="InterPro" id="IPR000836">
    <property type="entry name" value="PRTase_dom"/>
</dbReference>
<proteinExistence type="predicted"/>
<protein>
    <submittedName>
        <fullName evidence="1">Adenine phosphoribosyltransferase</fullName>
        <ecNumber evidence="1">2.4.2.7</ecNumber>
    </submittedName>
</protein>
<dbReference type="EC" id="2.4.2.7" evidence="1"/>
<dbReference type="PANTHER" id="PTHR43218:SF1">
    <property type="entry name" value="PHOSPHORIBOSYLTRANSFERASE"/>
    <property type="match status" value="1"/>
</dbReference>
<dbReference type="GO" id="GO:0003999">
    <property type="term" value="F:adenine phosphoribosyltransferase activity"/>
    <property type="evidence" value="ECO:0007669"/>
    <property type="project" value="UniProtKB-EC"/>
</dbReference>
<dbReference type="EMBL" id="DQVM01000031">
    <property type="protein sequence ID" value="HIQ29263.1"/>
    <property type="molecule type" value="Genomic_DNA"/>
</dbReference>
<evidence type="ECO:0000313" key="2">
    <source>
        <dbReference type="Proteomes" id="UP000608579"/>
    </source>
</evidence>
<sequence length="199" mass="22822">MWQTMTQEPLILEYDGRRFYELSVRGFKRLLPLIQVSEDTWIAYFDSLGDKEFIEHCARELAPHLKDCDVLMTSESKGIPLVHEIAGILGHSRYIVCRKERKPFMENPIAVKFKPITATKEIELVIDGRYIPLIKDKRIGIVDDIVSTRQTMEAMEKLATTAGGKVTRKVAVLIEGEHHKDVIYLGVLPIFKKTISRKP</sequence>
<evidence type="ECO:0000313" key="1">
    <source>
        <dbReference type="EMBL" id="HIQ29263.1"/>
    </source>
</evidence>
<dbReference type="AlphaFoldDB" id="A0A832ZVB8"/>
<comment type="caution">
    <text evidence="1">The sequence shown here is derived from an EMBL/GenBank/DDBJ whole genome shotgun (WGS) entry which is preliminary data.</text>
</comment>
<dbReference type="Gene3D" id="3.40.50.2020">
    <property type="match status" value="1"/>
</dbReference>
<dbReference type="PANTHER" id="PTHR43218">
    <property type="entry name" value="PHOSPHORIBOSYLTRANSFERASE-RELATED"/>
    <property type="match status" value="1"/>
</dbReference>
<organism evidence="1 2">
    <name type="scientific">Caldiarchaeum subterraneum</name>
    <dbReference type="NCBI Taxonomy" id="311458"/>
    <lineage>
        <taxon>Archaea</taxon>
        <taxon>Nitrososphaerota</taxon>
        <taxon>Candidatus Caldarchaeales</taxon>
        <taxon>Candidatus Caldarchaeaceae</taxon>
        <taxon>Candidatus Caldarchaeum</taxon>
    </lineage>
</organism>
<accession>A0A832ZVB8</accession>
<dbReference type="SUPFAM" id="SSF53271">
    <property type="entry name" value="PRTase-like"/>
    <property type="match status" value="1"/>
</dbReference>
<reference evidence="1" key="1">
    <citation type="journal article" date="2020" name="ISME J.">
        <title>Gammaproteobacteria mediating utilization of methyl-, sulfur- and petroleum organic compounds in deep ocean hydrothermal plumes.</title>
        <authorList>
            <person name="Zhou Z."/>
            <person name="Liu Y."/>
            <person name="Pan J."/>
            <person name="Cron B.R."/>
            <person name="Toner B.M."/>
            <person name="Anantharaman K."/>
            <person name="Breier J.A."/>
            <person name="Dick G.J."/>
            <person name="Li M."/>
        </authorList>
    </citation>
    <scope>NUCLEOTIDE SEQUENCE</scope>
    <source>
        <strain evidence="1">SZUA-1515</strain>
    </source>
</reference>
<dbReference type="CDD" id="cd06223">
    <property type="entry name" value="PRTases_typeI"/>
    <property type="match status" value="1"/>
</dbReference>
<name>A0A832ZVB8_CALS0</name>
<dbReference type="InterPro" id="IPR029057">
    <property type="entry name" value="PRTase-like"/>
</dbReference>